<dbReference type="PANTHER" id="PTHR11079">
    <property type="entry name" value="CYTOSINE DEAMINASE FAMILY MEMBER"/>
    <property type="match status" value="1"/>
</dbReference>
<keyword evidence="9" id="KW-0862">Zinc</keyword>
<comment type="pathway">
    <text evidence="2">Cofactor biosynthesis; riboflavin biosynthesis; 5-amino-6-(D-ribitylamino)uracil from GTP: step 2/4.</text>
</comment>
<keyword evidence="14" id="KW-1185">Reference proteome</keyword>
<keyword evidence="8" id="KW-0479">Metal-binding</keyword>
<dbReference type="PROSITE" id="PS51747">
    <property type="entry name" value="CYT_DCMP_DEAMINASES_2"/>
    <property type="match status" value="1"/>
</dbReference>
<keyword evidence="13" id="KW-0378">Hydrolase</keyword>
<gene>
    <name evidence="13" type="ORF">FHR33_009773</name>
</gene>
<dbReference type="Pfam" id="PF01872">
    <property type="entry name" value="RibD_C"/>
    <property type="match status" value="1"/>
</dbReference>
<comment type="similarity">
    <text evidence="3">In the N-terminal section; belongs to the cytidine and deoxycytidylate deaminase family.</text>
</comment>
<evidence type="ECO:0000256" key="6">
    <source>
        <dbReference type="ARBA" id="ARBA00019930"/>
    </source>
</evidence>
<proteinExistence type="inferred from homology"/>
<dbReference type="Gene3D" id="3.40.430.10">
    <property type="entry name" value="Dihydrofolate Reductase, subunit A"/>
    <property type="match status" value="1"/>
</dbReference>
<dbReference type="InterPro" id="IPR016193">
    <property type="entry name" value="Cytidine_deaminase-like"/>
</dbReference>
<dbReference type="Pfam" id="PF00383">
    <property type="entry name" value="dCMP_cyt_deam_1"/>
    <property type="match status" value="1"/>
</dbReference>
<evidence type="ECO:0000313" key="13">
    <source>
        <dbReference type="EMBL" id="MBB3733820.1"/>
    </source>
</evidence>
<dbReference type="AlphaFoldDB" id="A0A7W5VHP8"/>
<reference evidence="13 14" key="1">
    <citation type="submission" date="2020-08" db="EMBL/GenBank/DDBJ databases">
        <title>Sequencing the genomes of 1000 actinobacteria strains.</title>
        <authorList>
            <person name="Klenk H.-P."/>
        </authorList>
    </citation>
    <scope>NUCLEOTIDE SEQUENCE [LARGE SCALE GENOMIC DNA]</scope>
    <source>
        <strain evidence="13 14">DSM 44320</strain>
    </source>
</reference>
<comment type="caution">
    <text evidence="13">The sequence shown here is derived from an EMBL/GenBank/DDBJ whole genome shotgun (WGS) entry which is preliminary data.</text>
</comment>
<dbReference type="GeneID" id="95395745"/>
<dbReference type="InterPro" id="IPR002734">
    <property type="entry name" value="RibDG_C"/>
</dbReference>
<keyword evidence="7" id="KW-0686">Riboflavin biosynthesis</keyword>
<dbReference type="GO" id="GO:0009231">
    <property type="term" value="P:riboflavin biosynthetic process"/>
    <property type="evidence" value="ECO:0007669"/>
    <property type="project" value="UniProtKB-UniPathway"/>
</dbReference>
<organism evidence="13 14">
    <name type="scientific">Nonomuraea dietziae</name>
    <dbReference type="NCBI Taxonomy" id="65515"/>
    <lineage>
        <taxon>Bacteria</taxon>
        <taxon>Bacillati</taxon>
        <taxon>Actinomycetota</taxon>
        <taxon>Actinomycetes</taxon>
        <taxon>Streptosporangiales</taxon>
        <taxon>Streptosporangiaceae</taxon>
        <taxon>Nonomuraea</taxon>
    </lineage>
</organism>
<dbReference type="Proteomes" id="UP000579945">
    <property type="component" value="Unassembled WGS sequence"/>
</dbReference>
<comment type="catalytic activity">
    <reaction evidence="10">
        <text>5-amino-6-(5-phospho-D-ribitylamino)uracil + NADP(+) = 5-amino-6-(5-phospho-D-ribosylamino)uracil + NADPH + H(+)</text>
        <dbReference type="Rhea" id="RHEA:17845"/>
        <dbReference type="ChEBI" id="CHEBI:15378"/>
        <dbReference type="ChEBI" id="CHEBI:57783"/>
        <dbReference type="ChEBI" id="CHEBI:58349"/>
        <dbReference type="ChEBI" id="CHEBI:58421"/>
        <dbReference type="ChEBI" id="CHEBI:58453"/>
        <dbReference type="EC" id="1.1.1.193"/>
    </reaction>
</comment>
<evidence type="ECO:0000256" key="10">
    <source>
        <dbReference type="ARBA" id="ARBA00049861"/>
    </source>
</evidence>
<dbReference type="GO" id="GO:0008703">
    <property type="term" value="F:5-amino-6-(5-phosphoribosylamino)uracil reductase activity"/>
    <property type="evidence" value="ECO:0007669"/>
    <property type="project" value="UniProtKB-EC"/>
</dbReference>
<evidence type="ECO:0000256" key="7">
    <source>
        <dbReference type="ARBA" id="ARBA00022619"/>
    </source>
</evidence>
<evidence type="ECO:0000256" key="9">
    <source>
        <dbReference type="ARBA" id="ARBA00022833"/>
    </source>
</evidence>
<evidence type="ECO:0000256" key="2">
    <source>
        <dbReference type="ARBA" id="ARBA00004882"/>
    </source>
</evidence>
<comment type="catalytic activity">
    <reaction evidence="11">
        <text>2,5-diamino-6-hydroxy-4-(5-phosphoribosylamino)-pyrimidine + H2O + H(+) = 5-amino-6-(5-phospho-D-ribosylamino)uracil + NH4(+)</text>
        <dbReference type="Rhea" id="RHEA:21868"/>
        <dbReference type="ChEBI" id="CHEBI:15377"/>
        <dbReference type="ChEBI" id="CHEBI:15378"/>
        <dbReference type="ChEBI" id="CHEBI:28938"/>
        <dbReference type="ChEBI" id="CHEBI:58453"/>
        <dbReference type="ChEBI" id="CHEBI:58614"/>
        <dbReference type="EC" id="3.5.4.26"/>
    </reaction>
</comment>
<dbReference type="PANTHER" id="PTHR11079:SF162">
    <property type="entry name" value="RIBOFLAVIN BIOSYNTHESIS PROTEIN PYRD, CHLOROPLASTIC"/>
    <property type="match status" value="1"/>
</dbReference>
<accession>A0A7W5VHP8</accession>
<dbReference type="PROSITE" id="PS00903">
    <property type="entry name" value="CYT_DCMP_DEAMINASES_1"/>
    <property type="match status" value="1"/>
</dbReference>
<evidence type="ECO:0000256" key="3">
    <source>
        <dbReference type="ARBA" id="ARBA00005259"/>
    </source>
</evidence>
<dbReference type="InterPro" id="IPR024072">
    <property type="entry name" value="DHFR-like_dom_sf"/>
</dbReference>
<evidence type="ECO:0000256" key="4">
    <source>
        <dbReference type="ARBA" id="ARBA00007417"/>
    </source>
</evidence>
<dbReference type="SUPFAM" id="SSF53597">
    <property type="entry name" value="Dihydrofolate reductase-like"/>
    <property type="match status" value="1"/>
</dbReference>
<evidence type="ECO:0000256" key="5">
    <source>
        <dbReference type="ARBA" id="ARBA00012766"/>
    </source>
</evidence>
<dbReference type="RefSeq" id="WP_183662549.1">
    <property type="nucleotide sequence ID" value="NZ_JACIBV010000003.1"/>
</dbReference>
<comment type="similarity">
    <text evidence="4">In the C-terminal section; belongs to the HTP reductase family.</text>
</comment>
<dbReference type="EMBL" id="JACIBV010000003">
    <property type="protein sequence ID" value="MBB3733820.1"/>
    <property type="molecule type" value="Genomic_DNA"/>
</dbReference>
<dbReference type="UniPathway" id="UPA00275">
    <property type="reaction ID" value="UER00401"/>
</dbReference>
<dbReference type="GO" id="GO:0008270">
    <property type="term" value="F:zinc ion binding"/>
    <property type="evidence" value="ECO:0007669"/>
    <property type="project" value="InterPro"/>
</dbReference>
<evidence type="ECO:0000256" key="1">
    <source>
        <dbReference type="ARBA" id="ARBA00002151"/>
    </source>
</evidence>
<evidence type="ECO:0000313" key="14">
    <source>
        <dbReference type="Proteomes" id="UP000579945"/>
    </source>
</evidence>
<dbReference type="GO" id="GO:0008835">
    <property type="term" value="F:diaminohydroxyphosphoribosylaminopyrimidine deaminase activity"/>
    <property type="evidence" value="ECO:0007669"/>
    <property type="project" value="UniProtKB-EC"/>
</dbReference>
<dbReference type="InterPro" id="IPR016192">
    <property type="entry name" value="APOBEC/CMP_deaminase_Zn-bd"/>
</dbReference>
<evidence type="ECO:0000256" key="8">
    <source>
        <dbReference type="ARBA" id="ARBA00022723"/>
    </source>
</evidence>
<dbReference type="CDD" id="cd01284">
    <property type="entry name" value="Riboflavin_deaminase-reductase"/>
    <property type="match status" value="1"/>
</dbReference>
<sequence length="298" mass="31294">MASLIELAAMRRAIMLSAFGLGATSPNPPVGCVILDANGRVAGEGYHERKGLAHAEGNALRAAGTAARGGTAVVTLEPCNHVGRAPACRQLLLDAQVARVVVALADPTSRGRGGIAELRAAGVSVESDVLVDEALLVLGAWRHSLRMQRPTLTWVYEVARGRIRGAVDRISAAEELLWEADAVLAADGNHLGEAVVGRHGYGMLALPRRWDGRDPAELAQTLARGGVRHLLLDGGLELAEPFIKAGLVDQIVVFVADPAGLPEPVLPGGFQMVEVSRKGDHVQVCARRGQLVAGDSTH</sequence>
<name>A0A7W5VHP8_9ACTN</name>
<comment type="function">
    <text evidence="1">Converts 2,5-diamino-6-(ribosylamino)-4(3h)-pyrimidinone 5'-phosphate into 5-amino-6-(ribosylamino)-2,4(1h,3h)-pyrimidinedione 5'-phosphate.</text>
</comment>
<keyword evidence="13" id="KW-0560">Oxidoreductase</keyword>
<evidence type="ECO:0000256" key="11">
    <source>
        <dbReference type="ARBA" id="ARBA00049886"/>
    </source>
</evidence>
<dbReference type="Gene3D" id="3.40.140.10">
    <property type="entry name" value="Cytidine Deaminase, domain 2"/>
    <property type="match status" value="1"/>
</dbReference>
<dbReference type="InterPro" id="IPR002125">
    <property type="entry name" value="CMP_dCMP_dom"/>
</dbReference>
<dbReference type="EC" id="3.5.4.26" evidence="5"/>
<evidence type="ECO:0000259" key="12">
    <source>
        <dbReference type="PROSITE" id="PS51747"/>
    </source>
</evidence>
<dbReference type="SUPFAM" id="SSF53927">
    <property type="entry name" value="Cytidine deaminase-like"/>
    <property type="match status" value="1"/>
</dbReference>
<feature type="domain" description="CMP/dCMP-type deaminase" evidence="12">
    <location>
        <begin position="4"/>
        <end position="125"/>
    </location>
</feature>
<protein>
    <recommendedName>
        <fullName evidence="6">Riboflavin biosynthesis protein RibD</fullName>
        <ecNumber evidence="5">3.5.4.26</ecNumber>
    </recommendedName>
</protein>